<comment type="caution">
    <text evidence="1">The sequence shown here is derived from an EMBL/GenBank/DDBJ whole genome shotgun (WGS) entry which is preliminary data.</text>
</comment>
<name>A0ABN9DID0_9NEOB</name>
<gene>
    <name evidence="1" type="ORF">SPARVUS_LOCUS7433263</name>
</gene>
<proteinExistence type="predicted"/>
<evidence type="ECO:0000313" key="1">
    <source>
        <dbReference type="EMBL" id="CAI9572369.1"/>
    </source>
</evidence>
<accession>A0ABN9DID0</accession>
<dbReference type="EMBL" id="CATNWA010014490">
    <property type="protein sequence ID" value="CAI9572369.1"/>
    <property type="molecule type" value="Genomic_DNA"/>
</dbReference>
<evidence type="ECO:0000313" key="2">
    <source>
        <dbReference type="Proteomes" id="UP001162483"/>
    </source>
</evidence>
<organism evidence="1 2">
    <name type="scientific">Staurois parvus</name>
    <dbReference type="NCBI Taxonomy" id="386267"/>
    <lineage>
        <taxon>Eukaryota</taxon>
        <taxon>Metazoa</taxon>
        <taxon>Chordata</taxon>
        <taxon>Craniata</taxon>
        <taxon>Vertebrata</taxon>
        <taxon>Euteleostomi</taxon>
        <taxon>Amphibia</taxon>
        <taxon>Batrachia</taxon>
        <taxon>Anura</taxon>
        <taxon>Neobatrachia</taxon>
        <taxon>Ranoidea</taxon>
        <taxon>Ranidae</taxon>
        <taxon>Staurois</taxon>
    </lineage>
</organism>
<reference evidence="1" key="1">
    <citation type="submission" date="2023-05" db="EMBL/GenBank/DDBJ databases">
        <authorList>
            <person name="Stuckert A."/>
        </authorList>
    </citation>
    <scope>NUCLEOTIDE SEQUENCE</scope>
</reference>
<protein>
    <submittedName>
        <fullName evidence="1">Uncharacterized protein</fullName>
    </submittedName>
</protein>
<dbReference type="Proteomes" id="UP001162483">
    <property type="component" value="Unassembled WGS sequence"/>
</dbReference>
<keyword evidence="2" id="KW-1185">Reference proteome</keyword>
<sequence>MLYTVLTSPRVPRGSREGVSCQRRRADLSCTCPLGGGVAEAGNRKL</sequence>